<sequence length="654" mass="76239">MRKFSTKEIYDNKDYLTLFSKQYTNVCETRARIIELNANLSLPKGTEHFITDIHGENEAFEHVLRNCSGSIRRKVTETIGDKVNEEELNTIITLIYYPVKKLKLLSIEDKLNKEWYKDTLKYLIEILANVSSKSTREQVRRNIDKNYVNIIEELLYKNDEDEKRALYFENIFDTIIDTNASEDFIVKICRSIRTLNLDHLHIIGDIYDRGRGAHKAMDIISNYHSVDIQWGNHDVVWMGANYGNEACIANVIRICLRYGNIETLRDGYGIGILPLSLFASATYKNSTKEDLKEFFPRLSDEDPDIDETLMAKMHKAMTIIQFKLETQIIKKHPEYLMDNRDMLSKCDFNKGTIIIDDIEYELNTKDFPTIDKDDVSKLTEEEEKIIKTLKHSFISSEKLSEHIDTLLTKGSMYLTYNKNLLFHGCIPLNEDGSFKEVRVGEEYYKGKELMDKMEYHLRSSITSDNKDTSYFWYLWCSPNSPLFGKSKMATFERYFINDKETHKETYLSYFTKSNEEEVAIDILGEFGLHDSYSRIINGHVPIKLKAGQTPIKANGRLLLIDGGYSKAYRDVTGIAGFTLTYNSYGMNLITHHPFNNVDYAIKHEIDIRSEHRFLYDNDKRILVKDTDKAKDINKEIYYLEMLLTAYQKGIIKRT</sequence>
<gene>
    <name evidence="4" type="primary">fbp</name>
    <name evidence="5" type="ORF">DW687_10725</name>
</gene>
<name>A0A3E3DW68_9FIRM</name>
<evidence type="ECO:0000256" key="2">
    <source>
        <dbReference type="ARBA" id="ARBA00023211"/>
    </source>
</evidence>
<dbReference type="GO" id="GO:0006094">
    <property type="term" value="P:gluconeogenesis"/>
    <property type="evidence" value="ECO:0007669"/>
    <property type="project" value="UniProtKB-UniRule"/>
</dbReference>
<dbReference type="SUPFAM" id="SSF56300">
    <property type="entry name" value="Metallo-dependent phosphatases"/>
    <property type="match status" value="1"/>
</dbReference>
<evidence type="ECO:0000313" key="6">
    <source>
        <dbReference type="Proteomes" id="UP000261212"/>
    </source>
</evidence>
<keyword evidence="2 4" id="KW-0464">Manganese</keyword>
<reference evidence="5 6" key="1">
    <citation type="submission" date="2018-08" db="EMBL/GenBank/DDBJ databases">
        <title>A genome reference for cultivated species of the human gut microbiota.</title>
        <authorList>
            <person name="Zou Y."/>
            <person name="Xue W."/>
            <person name="Luo G."/>
        </authorList>
    </citation>
    <scope>NUCLEOTIDE SEQUENCE [LARGE SCALE GENOMIC DNA]</scope>
    <source>
        <strain evidence="5 6">AM25-6</strain>
    </source>
</reference>
<comment type="similarity">
    <text evidence="4">Belongs to the FBPase class 3 family.</text>
</comment>
<dbReference type="HAMAP" id="MF_01854">
    <property type="entry name" value="FBPase_class3"/>
    <property type="match status" value="1"/>
</dbReference>
<comment type="catalytic activity">
    <reaction evidence="4">
        <text>beta-D-fructose 1,6-bisphosphate + H2O = beta-D-fructose 6-phosphate + phosphate</text>
        <dbReference type="Rhea" id="RHEA:11064"/>
        <dbReference type="ChEBI" id="CHEBI:15377"/>
        <dbReference type="ChEBI" id="CHEBI:32966"/>
        <dbReference type="ChEBI" id="CHEBI:43474"/>
        <dbReference type="ChEBI" id="CHEBI:57634"/>
        <dbReference type="EC" id="3.1.3.11"/>
    </reaction>
</comment>
<dbReference type="RefSeq" id="WP_117532720.1">
    <property type="nucleotide sequence ID" value="NZ_QUSM01000007.1"/>
</dbReference>
<comment type="pathway">
    <text evidence="4">Carbohydrate biosynthesis; gluconeogenesis.</text>
</comment>
<organism evidence="5 6">
    <name type="scientific">Anaerofustis stercorihominis</name>
    <dbReference type="NCBI Taxonomy" id="214853"/>
    <lineage>
        <taxon>Bacteria</taxon>
        <taxon>Bacillati</taxon>
        <taxon>Bacillota</taxon>
        <taxon>Clostridia</taxon>
        <taxon>Eubacteriales</taxon>
        <taxon>Eubacteriaceae</taxon>
        <taxon>Anaerofustis</taxon>
    </lineage>
</organism>
<dbReference type="Pfam" id="PF06874">
    <property type="entry name" value="FBPase_2"/>
    <property type="match status" value="1"/>
</dbReference>
<evidence type="ECO:0000256" key="3">
    <source>
        <dbReference type="ARBA" id="ARBA00023277"/>
    </source>
</evidence>
<proteinExistence type="inferred from homology"/>
<protein>
    <recommendedName>
        <fullName evidence="4">Fructose-1,6-bisphosphatase class 3</fullName>
        <shortName evidence="4">FBPase class 3</shortName>
        <ecNumber evidence="4">3.1.3.11</ecNumber>
    </recommendedName>
    <alternativeName>
        <fullName evidence="4">D-fructose-1,6-bisphosphate 1-phosphohydrolase class 3</fullName>
    </alternativeName>
</protein>
<accession>A0A3E3DW68</accession>
<comment type="cofactor">
    <cofactor evidence="4">
        <name>Mn(2+)</name>
        <dbReference type="ChEBI" id="CHEBI:29035"/>
    </cofactor>
</comment>
<dbReference type="InterPro" id="IPR029052">
    <property type="entry name" value="Metallo-depent_PP-like"/>
</dbReference>
<dbReference type="Proteomes" id="UP000261212">
    <property type="component" value="Unassembled WGS sequence"/>
</dbReference>
<dbReference type="GO" id="GO:0042132">
    <property type="term" value="F:fructose 1,6-bisphosphate 1-phosphatase activity"/>
    <property type="evidence" value="ECO:0007669"/>
    <property type="project" value="UniProtKB-UniRule"/>
</dbReference>
<keyword evidence="1 4" id="KW-0378">Hydrolase</keyword>
<comment type="caution">
    <text evidence="5">The sequence shown here is derived from an EMBL/GenBank/DDBJ whole genome shotgun (WGS) entry which is preliminary data.</text>
</comment>
<dbReference type="EC" id="3.1.3.11" evidence="4"/>
<evidence type="ECO:0000256" key="4">
    <source>
        <dbReference type="HAMAP-Rule" id="MF_01854"/>
    </source>
</evidence>
<dbReference type="EMBL" id="QUSM01000007">
    <property type="protein sequence ID" value="RGD73209.1"/>
    <property type="molecule type" value="Genomic_DNA"/>
</dbReference>
<dbReference type="InterPro" id="IPR009164">
    <property type="entry name" value="FBPtase_class3"/>
</dbReference>
<keyword evidence="3 4" id="KW-0119">Carbohydrate metabolism</keyword>
<dbReference type="UniPathway" id="UPA00138"/>
<dbReference type="AlphaFoldDB" id="A0A3E3DW68"/>
<evidence type="ECO:0000313" key="5">
    <source>
        <dbReference type="EMBL" id="RGD73209.1"/>
    </source>
</evidence>
<evidence type="ECO:0000256" key="1">
    <source>
        <dbReference type="ARBA" id="ARBA00022801"/>
    </source>
</evidence>